<dbReference type="InterPro" id="IPR006652">
    <property type="entry name" value="Kelch_1"/>
</dbReference>
<proteinExistence type="predicted"/>
<evidence type="ECO:0000256" key="1">
    <source>
        <dbReference type="ARBA" id="ARBA00022441"/>
    </source>
</evidence>
<dbReference type="PANTHER" id="PTHR45632:SF26">
    <property type="entry name" value="BTB DOMAIN-CONTAINING PROTEIN"/>
    <property type="match status" value="1"/>
</dbReference>
<name>A0ABP0EUZ8_CLALP</name>
<dbReference type="Gene3D" id="1.25.40.420">
    <property type="match status" value="1"/>
</dbReference>
<reference evidence="4 5" key="1">
    <citation type="submission" date="2024-02" db="EMBL/GenBank/DDBJ databases">
        <authorList>
            <person name="Daric V."/>
            <person name="Darras S."/>
        </authorList>
    </citation>
    <scope>NUCLEOTIDE SEQUENCE [LARGE SCALE GENOMIC DNA]</scope>
</reference>
<dbReference type="InterPro" id="IPR011705">
    <property type="entry name" value="BACK"/>
</dbReference>
<dbReference type="InterPro" id="IPR011333">
    <property type="entry name" value="SKP1/BTB/POZ_sf"/>
</dbReference>
<gene>
    <name evidence="4" type="ORF">CVLEPA_LOCUS210</name>
</gene>
<accession>A0ABP0EUZ8</accession>
<dbReference type="Pfam" id="PF24981">
    <property type="entry name" value="Beta-prop_ATRN-LZTR1"/>
    <property type="match status" value="1"/>
</dbReference>
<dbReference type="PIRSF" id="PIRSF037037">
    <property type="entry name" value="Kelch-like_protein_gigaxonin"/>
    <property type="match status" value="1"/>
</dbReference>
<dbReference type="SUPFAM" id="SSF54695">
    <property type="entry name" value="POZ domain"/>
    <property type="match status" value="1"/>
</dbReference>
<keyword evidence="5" id="KW-1185">Reference proteome</keyword>
<dbReference type="Pfam" id="PF00651">
    <property type="entry name" value="BTB"/>
    <property type="match status" value="1"/>
</dbReference>
<dbReference type="SMART" id="SM00612">
    <property type="entry name" value="Kelch"/>
    <property type="match status" value="6"/>
</dbReference>
<protein>
    <recommendedName>
        <fullName evidence="3">BTB domain-containing protein</fullName>
    </recommendedName>
</protein>
<dbReference type="Proteomes" id="UP001642483">
    <property type="component" value="Unassembled WGS sequence"/>
</dbReference>
<dbReference type="InterPro" id="IPR000210">
    <property type="entry name" value="BTB/POZ_dom"/>
</dbReference>
<dbReference type="CDD" id="cd18186">
    <property type="entry name" value="BTB_POZ_ZBTB_KLHL-like"/>
    <property type="match status" value="1"/>
</dbReference>
<evidence type="ECO:0000256" key="2">
    <source>
        <dbReference type="ARBA" id="ARBA00022737"/>
    </source>
</evidence>
<dbReference type="Pfam" id="PF07707">
    <property type="entry name" value="BACK"/>
    <property type="match status" value="1"/>
</dbReference>
<keyword evidence="1" id="KW-0880">Kelch repeat</keyword>
<dbReference type="InterPro" id="IPR015915">
    <property type="entry name" value="Kelch-typ_b-propeller"/>
</dbReference>
<evidence type="ECO:0000313" key="4">
    <source>
        <dbReference type="EMBL" id="CAK8671198.1"/>
    </source>
</evidence>
<organism evidence="4 5">
    <name type="scientific">Clavelina lepadiformis</name>
    <name type="common">Light-bulb sea squirt</name>
    <name type="synonym">Ascidia lepadiformis</name>
    <dbReference type="NCBI Taxonomy" id="159417"/>
    <lineage>
        <taxon>Eukaryota</taxon>
        <taxon>Metazoa</taxon>
        <taxon>Chordata</taxon>
        <taxon>Tunicata</taxon>
        <taxon>Ascidiacea</taxon>
        <taxon>Aplousobranchia</taxon>
        <taxon>Clavelinidae</taxon>
        <taxon>Clavelina</taxon>
    </lineage>
</organism>
<keyword evidence="2" id="KW-0677">Repeat</keyword>
<dbReference type="Gene3D" id="3.30.710.10">
    <property type="entry name" value="Potassium Channel Kv1.1, Chain A"/>
    <property type="match status" value="1"/>
</dbReference>
<sequence length="576" mass="64612">MLASLKSEFLSGPDTDEVEYDRNGQISFLKLADKHRQSGFYNDVTIRVNGRDFGANKMVLGSFSKYFHEQFTVKKPNQEVINIEDADAESVRLLIEFIYTESITVTKENVCDLLATADLLCVEEVKQFCALYLARCLCPRNVWVVRSLGDYNNHSKMLVEMADAYLRNNSEQILGNQDDVNPLMAGQMKIGIQARNKKVISEESMFKKLILWVKYNQEDRRKKFPNLFRLLNLGSMSHYSLEEVVANEELVRENTACYELYVATLRDNFNKARRRRESEISQATNFLVLGGKSPTNDVIQLDTSKFEWRTFPKTTNTRLGSSAATVQDRVYIVGGLSQDLATCRATDKVEFWDFGQTGQQRWVETSPMKKKRYVTGAVALNGNLLVVGGADEMGYFLASSETYDPIRDEWNLWRNMNKMISAHAVAVCRGSVYVIGGHDTRKVLSNGERCDARSGEWEEIAPMRNARRWPAAAVLGDTIYAIGGDETGDKKSPLDTVEAYDVRANAWRSVDCLTNQRRGGGACAVGGKIYCVGGADASVTHATVECYDPVGDEWSALLKEADSELLYPAVAVMPVT</sequence>
<dbReference type="InterPro" id="IPR017096">
    <property type="entry name" value="BTB-kelch_protein"/>
</dbReference>
<evidence type="ECO:0000259" key="3">
    <source>
        <dbReference type="PROSITE" id="PS50097"/>
    </source>
</evidence>
<evidence type="ECO:0000313" key="5">
    <source>
        <dbReference type="Proteomes" id="UP001642483"/>
    </source>
</evidence>
<comment type="caution">
    <text evidence="4">The sequence shown here is derived from an EMBL/GenBank/DDBJ whole genome shotgun (WGS) entry which is preliminary data.</text>
</comment>
<dbReference type="Gene3D" id="2.120.10.80">
    <property type="entry name" value="Kelch-type beta propeller"/>
    <property type="match status" value="1"/>
</dbReference>
<dbReference type="SUPFAM" id="SSF117281">
    <property type="entry name" value="Kelch motif"/>
    <property type="match status" value="1"/>
</dbReference>
<dbReference type="PANTHER" id="PTHR45632">
    <property type="entry name" value="LD33804P"/>
    <property type="match status" value="1"/>
</dbReference>
<dbReference type="InterPro" id="IPR056737">
    <property type="entry name" value="Beta-prop_ATRN-MKLN-like"/>
</dbReference>
<dbReference type="SMART" id="SM00225">
    <property type="entry name" value="BTB"/>
    <property type="match status" value="1"/>
</dbReference>
<feature type="domain" description="BTB" evidence="3">
    <location>
        <begin position="42"/>
        <end position="107"/>
    </location>
</feature>
<dbReference type="PROSITE" id="PS50097">
    <property type="entry name" value="BTB"/>
    <property type="match status" value="1"/>
</dbReference>
<dbReference type="EMBL" id="CAWYQH010000001">
    <property type="protein sequence ID" value="CAK8671198.1"/>
    <property type="molecule type" value="Genomic_DNA"/>
</dbReference>